<sequence>MYLNRYSFDPIIISQAPYQSTIATPNFGTTKMNTLKNFDFVSYQIAKNVNLQFTALEYNMGKNDSFYFMANNQKIKIGKKGDAKTFTNQIVTLYYFCDKNTTVANNGALFQVKTI</sequence>
<name>A0A914Z394_9BILA</name>
<accession>A0A914Z394</accession>
<protein>
    <submittedName>
        <fullName evidence="2">Uncharacterized protein</fullName>
    </submittedName>
</protein>
<dbReference type="AlphaFoldDB" id="A0A914Z394"/>
<evidence type="ECO:0000313" key="2">
    <source>
        <dbReference type="WBParaSite" id="PSU_v2.g6516.t1"/>
    </source>
</evidence>
<evidence type="ECO:0000313" key="1">
    <source>
        <dbReference type="Proteomes" id="UP000887577"/>
    </source>
</evidence>
<keyword evidence="1" id="KW-1185">Reference proteome</keyword>
<dbReference type="Proteomes" id="UP000887577">
    <property type="component" value="Unplaced"/>
</dbReference>
<proteinExistence type="predicted"/>
<organism evidence="1 2">
    <name type="scientific">Panagrolaimus superbus</name>
    <dbReference type="NCBI Taxonomy" id="310955"/>
    <lineage>
        <taxon>Eukaryota</taxon>
        <taxon>Metazoa</taxon>
        <taxon>Ecdysozoa</taxon>
        <taxon>Nematoda</taxon>
        <taxon>Chromadorea</taxon>
        <taxon>Rhabditida</taxon>
        <taxon>Tylenchina</taxon>
        <taxon>Panagrolaimomorpha</taxon>
        <taxon>Panagrolaimoidea</taxon>
        <taxon>Panagrolaimidae</taxon>
        <taxon>Panagrolaimus</taxon>
    </lineage>
</organism>
<reference evidence="2" key="1">
    <citation type="submission" date="2022-11" db="UniProtKB">
        <authorList>
            <consortium name="WormBaseParasite"/>
        </authorList>
    </citation>
    <scope>IDENTIFICATION</scope>
</reference>
<dbReference type="WBParaSite" id="PSU_v2.g6516.t1">
    <property type="protein sequence ID" value="PSU_v2.g6516.t1"/>
    <property type="gene ID" value="PSU_v2.g6516"/>
</dbReference>